<dbReference type="OrthoDB" id="5540942at2"/>
<comment type="caution">
    <text evidence="3">The sequence shown here is derived from an EMBL/GenBank/DDBJ whole genome shotgun (WGS) entry which is preliminary data.</text>
</comment>
<dbReference type="Proteomes" id="UP000179467">
    <property type="component" value="Unassembled WGS sequence"/>
</dbReference>
<evidence type="ECO:0000256" key="2">
    <source>
        <dbReference type="SAM" id="SignalP"/>
    </source>
</evidence>
<reference evidence="3 4" key="1">
    <citation type="submission" date="2016-09" db="EMBL/GenBank/DDBJ databases">
        <title>Metabolic pathway, cell adaptation mechanisms and a novel monoxygenase revealed through proteogenomic-transcription analysis of a Sphingomonas haloaromaticamans strain degrading the fungicide ortho-phenylphenol.</title>
        <authorList>
            <person name="Perruchon C."/>
            <person name="Papadopoulou E.S."/>
            <person name="Rousidou C."/>
            <person name="Vasileiadis S."/>
            <person name="Tanou G."/>
            <person name="Amoutzias G."/>
            <person name="Molassiotis A."/>
            <person name="Karpouzas D.G."/>
        </authorList>
    </citation>
    <scope>NUCLEOTIDE SEQUENCE [LARGE SCALE GENOMIC DNA]</scope>
    <source>
        <strain evidence="3 4">P3</strain>
    </source>
</reference>
<feature type="region of interest" description="Disordered" evidence="1">
    <location>
        <begin position="139"/>
        <end position="166"/>
    </location>
</feature>
<protein>
    <submittedName>
        <fullName evidence="3">Uncharacterized protein</fullName>
    </submittedName>
</protein>
<dbReference type="EMBL" id="MIPT01000001">
    <property type="protein sequence ID" value="OHT18564.1"/>
    <property type="molecule type" value="Genomic_DNA"/>
</dbReference>
<organism evidence="3 4">
    <name type="scientific">Edaphosphingomonas haloaromaticamans</name>
    <dbReference type="NCBI Taxonomy" id="653954"/>
    <lineage>
        <taxon>Bacteria</taxon>
        <taxon>Pseudomonadati</taxon>
        <taxon>Pseudomonadota</taxon>
        <taxon>Alphaproteobacteria</taxon>
        <taxon>Sphingomonadales</taxon>
        <taxon>Rhizorhabdaceae</taxon>
        <taxon>Edaphosphingomonas</taxon>
    </lineage>
</organism>
<feature type="signal peptide" evidence="2">
    <location>
        <begin position="1"/>
        <end position="24"/>
    </location>
</feature>
<keyword evidence="2" id="KW-0732">Signal</keyword>
<gene>
    <name evidence="3" type="ORF">BHE75_00538</name>
</gene>
<dbReference type="RefSeq" id="WP_084652867.1">
    <property type="nucleotide sequence ID" value="NZ_MIPT01000001.1"/>
</dbReference>
<accession>A0A1S1H8W4</accession>
<dbReference type="AlphaFoldDB" id="A0A1S1H8W4"/>
<sequence>MKIARIMPSALAMALATLATPAFADPPDPGSAKTLTGTFYGTIQAGEYENALVLDETLMSIDSDAIVRVQGANRPDVQRALNGLTLISMVNDEAPGRAIRARCSEKCKITGTIEQIERNAWWFKRVTAVEALPESFDFMSLSDGGGPPDQKLKGPNGEPPRDVGAGDPLRKTLLDALRPAIEADLGQPVQFVVRKLRKQNEWAFAFVVPQTRAGKPIDFSTTRYAEAQREGMFDGGDIFALLENNGGRWTVRDFVVGPTDVAYAGWPEQYGAPYPLFELPVQ</sequence>
<keyword evidence="4" id="KW-1185">Reference proteome</keyword>
<evidence type="ECO:0000313" key="4">
    <source>
        <dbReference type="Proteomes" id="UP000179467"/>
    </source>
</evidence>
<evidence type="ECO:0000256" key="1">
    <source>
        <dbReference type="SAM" id="MobiDB-lite"/>
    </source>
</evidence>
<evidence type="ECO:0000313" key="3">
    <source>
        <dbReference type="EMBL" id="OHT18564.1"/>
    </source>
</evidence>
<proteinExistence type="predicted"/>
<name>A0A1S1H8W4_9SPHN</name>
<feature type="chain" id="PRO_5012729498" evidence="2">
    <location>
        <begin position="25"/>
        <end position="282"/>
    </location>
</feature>